<feature type="non-terminal residue" evidence="7">
    <location>
        <position position="1"/>
    </location>
</feature>
<keyword evidence="4 6" id="KW-0418">Kinase</keyword>
<comment type="catalytic activity">
    <reaction evidence="6">
        <text>adenosine + ATP = AMP + ADP + H(+)</text>
        <dbReference type="Rhea" id="RHEA:20824"/>
        <dbReference type="ChEBI" id="CHEBI:15378"/>
        <dbReference type="ChEBI" id="CHEBI:16335"/>
        <dbReference type="ChEBI" id="CHEBI:30616"/>
        <dbReference type="ChEBI" id="CHEBI:456215"/>
        <dbReference type="ChEBI" id="CHEBI:456216"/>
        <dbReference type="EC" id="2.7.1.20"/>
    </reaction>
</comment>
<proteinExistence type="inferred from homology"/>
<dbReference type="GO" id="GO:0005524">
    <property type="term" value="F:ATP binding"/>
    <property type="evidence" value="ECO:0007669"/>
    <property type="project" value="UniProtKB-UniRule"/>
</dbReference>
<keyword evidence="5 6" id="KW-0067">ATP-binding</keyword>
<dbReference type="GO" id="GO:0044209">
    <property type="term" value="P:AMP salvage"/>
    <property type="evidence" value="ECO:0007669"/>
    <property type="project" value="UniProtKB-UniRule"/>
</dbReference>
<dbReference type="GO" id="GO:0005829">
    <property type="term" value="C:cytosol"/>
    <property type="evidence" value="ECO:0007669"/>
    <property type="project" value="TreeGrafter"/>
</dbReference>
<gene>
    <name evidence="7" type="ORF">SMN809_LOCUS83768</name>
</gene>
<evidence type="ECO:0000313" key="7">
    <source>
        <dbReference type="EMBL" id="CAF5224369.1"/>
    </source>
</evidence>
<reference evidence="7" key="1">
    <citation type="submission" date="2021-02" db="EMBL/GenBank/DDBJ databases">
        <authorList>
            <person name="Nowell W R."/>
        </authorList>
    </citation>
    <scope>NUCLEOTIDE SEQUENCE</scope>
</reference>
<comment type="similarity">
    <text evidence="1 6">Belongs to the carbohydrate kinase PfkB family.</text>
</comment>
<evidence type="ECO:0000256" key="3">
    <source>
        <dbReference type="ARBA" id="ARBA00022741"/>
    </source>
</evidence>
<accession>A0A8S3K026</accession>
<evidence type="ECO:0000256" key="2">
    <source>
        <dbReference type="ARBA" id="ARBA00022679"/>
    </source>
</evidence>
<comment type="function">
    <text evidence="6">ATP dependent phosphorylation of adenosine and other related nucleoside analogs to monophosphate derivatives.</text>
</comment>
<dbReference type="Gene3D" id="3.30.1110.10">
    <property type="match status" value="1"/>
</dbReference>
<keyword evidence="6" id="KW-0539">Nucleus</keyword>
<dbReference type="PANTHER" id="PTHR45769">
    <property type="entry name" value="ADENOSINE KINASE"/>
    <property type="match status" value="1"/>
</dbReference>
<dbReference type="GO" id="GO:0006166">
    <property type="term" value="P:purine ribonucleoside salvage"/>
    <property type="evidence" value="ECO:0007669"/>
    <property type="project" value="UniProtKB-KW"/>
</dbReference>
<organism evidence="7 8">
    <name type="scientific">Rotaria magnacalcarata</name>
    <dbReference type="NCBI Taxonomy" id="392030"/>
    <lineage>
        <taxon>Eukaryota</taxon>
        <taxon>Metazoa</taxon>
        <taxon>Spiralia</taxon>
        <taxon>Gnathifera</taxon>
        <taxon>Rotifera</taxon>
        <taxon>Eurotatoria</taxon>
        <taxon>Bdelloidea</taxon>
        <taxon>Philodinida</taxon>
        <taxon>Philodinidae</taxon>
        <taxon>Rotaria</taxon>
    </lineage>
</organism>
<comment type="pathway">
    <text evidence="6">Purine metabolism; AMP biosynthesis via salvage pathway; AMP from adenosine: step 1/1.</text>
</comment>
<evidence type="ECO:0000256" key="5">
    <source>
        <dbReference type="ARBA" id="ARBA00022840"/>
    </source>
</evidence>
<dbReference type="GO" id="GO:0006144">
    <property type="term" value="P:purine nucleobase metabolic process"/>
    <property type="evidence" value="ECO:0007669"/>
    <property type="project" value="TreeGrafter"/>
</dbReference>
<keyword evidence="2 6" id="KW-0808">Transferase</keyword>
<evidence type="ECO:0000256" key="1">
    <source>
        <dbReference type="ARBA" id="ARBA00010688"/>
    </source>
</evidence>
<dbReference type="InterPro" id="IPR001805">
    <property type="entry name" value="Adenokinase"/>
</dbReference>
<comment type="subunit">
    <text evidence="6">Monomer.</text>
</comment>
<dbReference type="PANTHER" id="PTHR45769:SF3">
    <property type="entry name" value="ADENOSINE KINASE"/>
    <property type="match status" value="1"/>
</dbReference>
<evidence type="ECO:0000313" key="8">
    <source>
        <dbReference type="Proteomes" id="UP000676336"/>
    </source>
</evidence>
<dbReference type="AlphaFoldDB" id="A0A8S3K026"/>
<dbReference type="GO" id="GO:0004001">
    <property type="term" value="F:adenosine kinase activity"/>
    <property type="evidence" value="ECO:0007669"/>
    <property type="project" value="UniProtKB-UniRule"/>
</dbReference>
<comment type="subcellular location">
    <subcellularLocation>
        <location evidence="6">Nucleus</location>
    </subcellularLocation>
</comment>
<keyword evidence="6" id="KW-0660">Purine salvage</keyword>
<keyword evidence="3 6" id="KW-0547">Nucleotide-binding</keyword>
<sequence>MSNKLTLRRGSFFGIGNPLLDVSKEVDEEFLEKYKLKEGEAILAREEHAPL</sequence>
<comment type="cofactor">
    <cofactor evidence="6">
        <name>Mg(2+)</name>
        <dbReference type="ChEBI" id="CHEBI:18420"/>
    </cofactor>
    <text evidence="6">Binds 3 Mg(2+) ions per subunit.</text>
</comment>
<name>A0A8S3K026_9BILA</name>
<evidence type="ECO:0000256" key="4">
    <source>
        <dbReference type="ARBA" id="ARBA00022777"/>
    </source>
</evidence>
<dbReference type="Proteomes" id="UP000676336">
    <property type="component" value="Unassembled WGS sequence"/>
</dbReference>
<keyword evidence="6" id="KW-0460">Magnesium</keyword>
<comment type="caution">
    <text evidence="7">The sequence shown here is derived from an EMBL/GenBank/DDBJ whole genome shotgun (WGS) entry which is preliminary data.</text>
</comment>
<dbReference type="EMBL" id="CAJOBI010356900">
    <property type="protein sequence ID" value="CAF5224369.1"/>
    <property type="molecule type" value="Genomic_DNA"/>
</dbReference>
<protein>
    <recommendedName>
        <fullName evidence="6">Adenosine kinase</fullName>
        <shortName evidence="6">AK</shortName>
        <ecNumber evidence="6">2.7.1.20</ecNumber>
    </recommendedName>
    <alternativeName>
        <fullName evidence="6">Adenosine 5'-phosphotransferase</fullName>
    </alternativeName>
</protein>
<dbReference type="GO" id="GO:0005634">
    <property type="term" value="C:nucleus"/>
    <property type="evidence" value="ECO:0007669"/>
    <property type="project" value="UniProtKB-SubCell"/>
</dbReference>
<evidence type="ECO:0000256" key="6">
    <source>
        <dbReference type="RuleBase" id="RU368116"/>
    </source>
</evidence>
<dbReference type="EC" id="2.7.1.20" evidence="6"/>